<dbReference type="GO" id="GO:0016646">
    <property type="term" value="F:oxidoreductase activity, acting on the CH-NH group of donors, NAD or NADP as acceptor"/>
    <property type="evidence" value="ECO:0007669"/>
    <property type="project" value="TreeGrafter"/>
</dbReference>
<evidence type="ECO:0000313" key="2">
    <source>
        <dbReference type="EMBL" id="SBW07042.1"/>
    </source>
</evidence>
<dbReference type="PANTHER" id="PTHR43355">
    <property type="entry name" value="FLAVIN REDUCTASE (NADPH)"/>
    <property type="match status" value="1"/>
</dbReference>
<gene>
    <name evidence="2" type="ORF">KL86DYS2_13092</name>
</gene>
<dbReference type="InterPro" id="IPR051606">
    <property type="entry name" value="Polyketide_Oxido-like"/>
</dbReference>
<feature type="domain" description="NAD(P)-binding" evidence="1">
    <location>
        <begin position="8"/>
        <end position="202"/>
    </location>
</feature>
<dbReference type="AlphaFoldDB" id="A0A212K5X8"/>
<dbReference type="Gene3D" id="3.40.50.720">
    <property type="entry name" value="NAD(P)-binding Rossmann-like Domain"/>
    <property type="match status" value="1"/>
</dbReference>
<dbReference type="EMBL" id="FLUL01000001">
    <property type="protein sequence ID" value="SBW07042.1"/>
    <property type="molecule type" value="Genomic_DNA"/>
</dbReference>
<sequence length="217" mass="23739">MKKIALIGATGFVGSHLLTELVNRGYEVTAFARSTDKIPVKDGNPKTVALDVTNTKALVEALKGNDLVLSAFNPGWTNPNIYDDFIKGSEAIQKAVKEAGVKRYITIGGAGSLYIDGKQLVDSEGFPEEIKPGATAARDYLNILKKETELDWTMFSPAINMHQGIKTGRTGKYRLGTDEPVFDKDGESILSVEDLSVAIVDEIENHKFPRQRFTAAY</sequence>
<dbReference type="CDD" id="cd05244">
    <property type="entry name" value="BVR-B_like_SDR_a"/>
    <property type="match status" value="1"/>
</dbReference>
<dbReference type="SUPFAM" id="SSF51735">
    <property type="entry name" value="NAD(P)-binding Rossmann-fold domains"/>
    <property type="match status" value="1"/>
</dbReference>
<dbReference type="RefSeq" id="WP_296951497.1">
    <property type="nucleotide sequence ID" value="NZ_LT599021.1"/>
</dbReference>
<organism evidence="2">
    <name type="scientific">uncultured Dysgonomonas sp</name>
    <dbReference type="NCBI Taxonomy" id="206096"/>
    <lineage>
        <taxon>Bacteria</taxon>
        <taxon>Pseudomonadati</taxon>
        <taxon>Bacteroidota</taxon>
        <taxon>Bacteroidia</taxon>
        <taxon>Bacteroidales</taxon>
        <taxon>Dysgonomonadaceae</taxon>
        <taxon>Dysgonomonas</taxon>
        <taxon>environmental samples</taxon>
    </lineage>
</organism>
<dbReference type="PANTHER" id="PTHR43355:SF2">
    <property type="entry name" value="FLAVIN REDUCTASE (NADPH)"/>
    <property type="match status" value="1"/>
</dbReference>
<protein>
    <recommendedName>
        <fullName evidence="1">NAD(P)-binding domain-containing protein</fullName>
    </recommendedName>
</protein>
<name>A0A212K5X8_9BACT</name>
<dbReference type="Pfam" id="PF13460">
    <property type="entry name" value="NAD_binding_10"/>
    <property type="match status" value="1"/>
</dbReference>
<evidence type="ECO:0000259" key="1">
    <source>
        <dbReference type="Pfam" id="PF13460"/>
    </source>
</evidence>
<accession>A0A212K5X8</accession>
<dbReference type="InterPro" id="IPR016040">
    <property type="entry name" value="NAD(P)-bd_dom"/>
</dbReference>
<proteinExistence type="predicted"/>
<dbReference type="InterPro" id="IPR036291">
    <property type="entry name" value="NAD(P)-bd_dom_sf"/>
</dbReference>
<reference evidence="2" key="1">
    <citation type="submission" date="2016-04" db="EMBL/GenBank/DDBJ databases">
        <authorList>
            <person name="Evans L.H."/>
            <person name="Alamgir A."/>
            <person name="Owens N."/>
            <person name="Weber N.D."/>
            <person name="Virtaneva K."/>
            <person name="Barbian K."/>
            <person name="Babar A."/>
            <person name="Rosenke K."/>
        </authorList>
    </citation>
    <scope>NUCLEOTIDE SEQUENCE</scope>
    <source>
        <strain evidence="2">86-2</strain>
    </source>
</reference>